<name>A0AAV9QWF7_9TELE</name>
<comment type="caution">
    <text evidence="1">The sequence shown here is derived from an EMBL/GenBank/DDBJ whole genome shotgun (WGS) entry which is preliminary data.</text>
</comment>
<organism evidence="1 2">
    <name type="scientific">Crenichthys baileyi</name>
    <name type="common">White River springfish</name>
    <dbReference type="NCBI Taxonomy" id="28760"/>
    <lineage>
        <taxon>Eukaryota</taxon>
        <taxon>Metazoa</taxon>
        <taxon>Chordata</taxon>
        <taxon>Craniata</taxon>
        <taxon>Vertebrata</taxon>
        <taxon>Euteleostomi</taxon>
        <taxon>Actinopterygii</taxon>
        <taxon>Neopterygii</taxon>
        <taxon>Teleostei</taxon>
        <taxon>Neoteleostei</taxon>
        <taxon>Acanthomorphata</taxon>
        <taxon>Ovalentaria</taxon>
        <taxon>Atherinomorphae</taxon>
        <taxon>Cyprinodontiformes</taxon>
        <taxon>Goodeidae</taxon>
        <taxon>Crenichthys</taxon>
    </lineage>
</organism>
<gene>
    <name evidence="1" type="ORF">CRENBAI_005418</name>
</gene>
<feature type="non-terminal residue" evidence="1">
    <location>
        <position position="100"/>
    </location>
</feature>
<dbReference type="Proteomes" id="UP001311232">
    <property type="component" value="Unassembled WGS sequence"/>
</dbReference>
<reference evidence="1 2" key="1">
    <citation type="submission" date="2021-06" db="EMBL/GenBank/DDBJ databases">
        <authorList>
            <person name="Palmer J.M."/>
        </authorList>
    </citation>
    <scope>NUCLEOTIDE SEQUENCE [LARGE SCALE GENOMIC DNA]</scope>
    <source>
        <strain evidence="1 2">MEX-2019</strain>
        <tissue evidence="1">Muscle</tissue>
    </source>
</reference>
<dbReference type="AlphaFoldDB" id="A0AAV9QWF7"/>
<protein>
    <submittedName>
        <fullName evidence="1">Uncharacterized protein</fullName>
    </submittedName>
</protein>
<evidence type="ECO:0000313" key="2">
    <source>
        <dbReference type="Proteomes" id="UP001311232"/>
    </source>
</evidence>
<evidence type="ECO:0000313" key="1">
    <source>
        <dbReference type="EMBL" id="KAK5601011.1"/>
    </source>
</evidence>
<sequence>MPLVIFGFTLQADLNLTSPSALNTFGLSSSGKKSSNLKNKDSGLQLLRWILPAGSFLVSFVPRTLLGEPCPPSYIHSIHYSTLGHSNILANQYSQSPFTL</sequence>
<accession>A0AAV9QWF7</accession>
<proteinExistence type="predicted"/>
<dbReference type="EMBL" id="JAHHUM010002729">
    <property type="protein sequence ID" value="KAK5601011.1"/>
    <property type="molecule type" value="Genomic_DNA"/>
</dbReference>
<keyword evidence="2" id="KW-1185">Reference proteome</keyword>